<dbReference type="EC" id="2.5.1.-" evidence="2"/>
<dbReference type="GO" id="GO:0005783">
    <property type="term" value="C:endoplasmic reticulum"/>
    <property type="evidence" value="ECO:0007669"/>
    <property type="project" value="TreeGrafter"/>
</dbReference>
<dbReference type="EMBL" id="JAAWWB010000009">
    <property type="protein sequence ID" value="KAG6775605.1"/>
    <property type="molecule type" value="Genomic_DNA"/>
</dbReference>
<keyword evidence="2" id="KW-0808">Transferase</keyword>
<dbReference type="PANTHER" id="PTHR10291">
    <property type="entry name" value="DEHYDRODOLICHYL DIPHOSPHATE SYNTHASE FAMILY MEMBER"/>
    <property type="match status" value="1"/>
</dbReference>
<evidence type="ECO:0000256" key="1">
    <source>
        <dbReference type="ARBA" id="ARBA00005432"/>
    </source>
</evidence>
<gene>
    <name evidence="3" type="ORF">POTOM_019083</name>
</gene>
<dbReference type="Pfam" id="PF01255">
    <property type="entry name" value="Prenyltransf"/>
    <property type="match status" value="2"/>
</dbReference>
<dbReference type="OrthoDB" id="4173905at2759"/>
<dbReference type="InterPro" id="IPR001441">
    <property type="entry name" value="UPP_synth-like"/>
</dbReference>
<name>A0A8X7ZV28_POPTO</name>
<proteinExistence type="inferred from homology"/>
<dbReference type="Proteomes" id="UP000886885">
    <property type="component" value="Chromosome 5A"/>
</dbReference>
<dbReference type="InterPro" id="IPR018520">
    <property type="entry name" value="UPP_synth-like_CS"/>
</dbReference>
<dbReference type="PROSITE" id="PS01066">
    <property type="entry name" value="UPP_SYNTHASE"/>
    <property type="match status" value="1"/>
</dbReference>
<dbReference type="AlphaFoldDB" id="A0A8X7ZV28"/>
<evidence type="ECO:0000256" key="2">
    <source>
        <dbReference type="RuleBase" id="RU363018"/>
    </source>
</evidence>
<sequence>MFIICQLTLAILVLDSMDKHRGSRLSELFGSLGSFFRKCMFCILSMGPIPKHFAFIMDGNRRYAKKEKLEEGAGHRAGFSVLMSMLKYCYELGVTYVTIYAFSIENFKRKPDEVQNLMDLILEKIEGLLKEESLVNKYGIRVYFIGNLKLLSKPVRVAAEKVMKATTNNTKCVLLICIAYTSCDEIVQAVHESCKNKLEEIQPCNSHRSFSGRVEEVDGKSIDDDIGHSVQELFGVQTNELRATRASTFCNDVAEGVERTDKKSGVVGHGVHGSCDKWGEVQSLEASGTRDGVIPNVKSEKLLVDLSILKVVDIESHMYMSVAPNPDIVIRSSGETRLSNFLLWQTSNCLLYSPNALWPDMRLWHLVWAVLDFQRNYSYFEKKKKQF</sequence>
<evidence type="ECO:0000313" key="4">
    <source>
        <dbReference type="Proteomes" id="UP000886885"/>
    </source>
</evidence>
<dbReference type="CDD" id="cd00475">
    <property type="entry name" value="Cis_IPPS"/>
    <property type="match status" value="1"/>
</dbReference>
<keyword evidence="4" id="KW-1185">Reference proteome</keyword>
<comment type="similarity">
    <text evidence="1 2">Belongs to the UPP synthase family.</text>
</comment>
<comment type="caution">
    <text evidence="3">The sequence shown here is derived from an EMBL/GenBank/DDBJ whole genome shotgun (WGS) entry which is preliminary data.</text>
</comment>
<dbReference type="GO" id="GO:0045547">
    <property type="term" value="F:ditrans,polycis-polyprenyl diphosphate synthase [(2E,6E)-farnesyl diphosphate specific] activity"/>
    <property type="evidence" value="ECO:0007669"/>
    <property type="project" value="TreeGrafter"/>
</dbReference>
<dbReference type="GO" id="GO:0016094">
    <property type="term" value="P:polyprenol biosynthetic process"/>
    <property type="evidence" value="ECO:0007669"/>
    <property type="project" value="TreeGrafter"/>
</dbReference>
<dbReference type="HAMAP" id="MF_01139">
    <property type="entry name" value="ISPT"/>
    <property type="match status" value="1"/>
</dbReference>
<dbReference type="PANTHER" id="PTHR10291:SF43">
    <property type="entry name" value="DEHYDRODOLICHYL DIPHOSPHATE SYNTHASE COMPLEX SUBUNIT DHDDS"/>
    <property type="match status" value="1"/>
</dbReference>
<evidence type="ECO:0000313" key="3">
    <source>
        <dbReference type="EMBL" id="KAG6775605.1"/>
    </source>
</evidence>
<accession>A0A8X7ZV28</accession>
<organism evidence="3 4">
    <name type="scientific">Populus tomentosa</name>
    <name type="common">Chinese white poplar</name>
    <dbReference type="NCBI Taxonomy" id="118781"/>
    <lineage>
        <taxon>Eukaryota</taxon>
        <taxon>Viridiplantae</taxon>
        <taxon>Streptophyta</taxon>
        <taxon>Embryophyta</taxon>
        <taxon>Tracheophyta</taxon>
        <taxon>Spermatophyta</taxon>
        <taxon>Magnoliopsida</taxon>
        <taxon>eudicotyledons</taxon>
        <taxon>Gunneridae</taxon>
        <taxon>Pentapetalae</taxon>
        <taxon>rosids</taxon>
        <taxon>fabids</taxon>
        <taxon>Malpighiales</taxon>
        <taxon>Salicaceae</taxon>
        <taxon>Saliceae</taxon>
        <taxon>Populus</taxon>
    </lineage>
</organism>
<reference evidence="3" key="1">
    <citation type="journal article" date="2020" name="bioRxiv">
        <title>Hybrid origin of Populus tomentosa Carr. identified through genome sequencing and phylogenomic analysis.</title>
        <authorList>
            <person name="An X."/>
            <person name="Gao K."/>
            <person name="Chen Z."/>
            <person name="Li J."/>
            <person name="Yang X."/>
            <person name="Yang X."/>
            <person name="Zhou J."/>
            <person name="Guo T."/>
            <person name="Zhao T."/>
            <person name="Huang S."/>
            <person name="Miao D."/>
            <person name="Khan W.U."/>
            <person name="Rao P."/>
            <person name="Ye M."/>
            <person name="Lei B."/>
            <person name="Liao W."/>
            <person name="Wang J."/>
            <person name="Ji L."/>
            <person name="Li Y."/>
            <person name="Guo B."/>
            <person name="Mustafa N.S."/>
            <person name="Li S."/>
            <person name="Yun Q."/>
            <person name="Keller S.R."/>
            <person name="Mao J."/>
            <person name="Zhang R."/>
            <person name="Strauss S.H."/>
        </authorList>
    </citation>
    <scope>NUCLEOTIDE SEQUENCE</scope>
    <source>
        <strain evidence="3">GM15</strain>
        <tissue evidence="3">Leaf</tissue>
    </source>
</reference>
<dbReference type="NCBIfam" id="TIGR00055">
    <property type="entry name" value="uppS"/>
    <property type="match status" value="1"/>
</dbReference>
<protein>
    <recommendedName>
        <fullName evidence="2">Alkyl transferase</fullName>
        <ecNumber evidence="2">2.5.1.-</ecNumber>
    </recommendedName>
</protein>